<gene>
    <name evidence="1" type="ORF">D5R81_01125</name>
</gene>
<sequence length="251" mass="28295">MLQNLSQFSPKEHSIYGQWFYDSGTQQVNGHSRSAHRQLLKAEVMSMLQLHIGLQELNRTSKSDERRDAECFFKIGSKSFYVGETGTLQINSGYQHMLCFVGETGKNLYARLENFSHEATIFSKIMGESIKDFFKQGNILNAFRLEGVSIASSVPDAFRFPTHLPDIEVTVTNKASGTGYVVTSVVASDETEIMPNEPKIRKSEKNALKEAGKLCLHKLSEFQEKKFPSVKSDPIRKSKLTKELVVKYKAS</sequence>
<dbReference type="Proteomes" id="UP000273022">
    <property type="component" value="Unassembled WGS sequence"/>
</dbReference>
<name>A0A3A6UBF5_9GAMM</name>
<dbReference type="EMBL" id="QYYH01000004">
    <property type="protein sequence ID" value="RJY19338.1"/>
    <property type="molecule type" value="Genomic_DNA"/>
</dbReference>
<proteinExistence type="predicted"/>
<organism evidence="1 2">
    <name type="scientific">Parashewanella spongiae</name>
    <dbReference type="NCBI Taxonomy" id="342950"/>
    <lineage>
        <taxon>Bacteria</taxon>
        <taxon>Pseudomonadati</taxon>
        <taxon>Pseudomonadota</taxon>
        <taxon>Gammaproteobacteria</taxon>
        <taxon>Alteromonadales</taxon>
        <taxon>Shewanellaceae</taxon>
        <taxon>Parashewanella</taxon>
    </lineage>
</organism>
<keyword evidence="2" id="KW-1185">Reference proteome</keyword>
<dbReference type="AlphaFoldDB" id="A0A3A6UBF5"/>
<evidence type="ECO:0000313" key="2">
    <source>
        <dbReference type="Proteomes" id="UP000273022"/>
    </source>
</evidence>
<dbReference type="RefSeq" id="WP_121851822.1">
    <property type="nucleotide sequence ID" value="NZ_CP037952.1"/>
</dbReference>
<comment type="caution">
    <text evidence="1">The sequence shown here is derived from an EMBL/GenBank/DDBJ whole genome shotgun (WGS) entry which is preliminary data.</text>
</comment>
<dbReference type="OrthoDB" id="9998612at2"/>
<accession>A0A3A6UBF5</accession>
<reference evidence="1 2" key="1">
    <citation type="submission" date="2018-09" db="EMBL/GenBank/DDBJ databases">
        <title>Phylogeny of the Shewanellaceae, and recommendation for two new genera, Pseudoshewanella and Parashewanella.</title>
        <authorList>
            <person name="Wang G."/>
        </authorList>
    </citation>
    <scope>NUCLEOTIDE SEQUENCE [LARGE SCALE GENOMIC DNA]</scope>
    <source>
        <strain evidence="1 2">KCTC 22492</strain>
    </source>
</reference>
<protein>
    <submittedName>
        <fullName evidence="1">Uncharacterized protein</fullName>
    </submittedName>
</protein>
<evidence type="ECO:0000313" key="1">
    <source>
        <dbReference type="EMBL" id="RJY19338.1"/>
    </source>
</evidence>